<dbReference type="EMBL" id="BSDZ01000025">
    <property type="protein sequence ID" value="GLI65767.1"/>
    <property type="molecule type" value="Genomic_DNA"/>
</dbReference>
<evidence type="ECO:0000313" key="2">
    <source>
        <dbReference type="Proteomes" id="UP001165090"/>
    </source>
</evidence>
<sequence length="106" mass="11591">LAWGLSLVGACSPRTWSRLMELLGVAVDAQGGLEELPAEALTQVYQAYLNVRLDHPSVTQVVGVPGLLQRGAQVWRTNNARGVQVSAFQKQVSHTLLRLGLRNKME</sequence>
<feature type="non-terminal residue" evidence="1">
    <location>
        <position position="106"/>
    </location>
</feature>
<evidence type="ECO:0000313" key="1">
    <source>
        <dbReference type="EMBL" id="GLI65767.1"/>
    </source>
</evidence>
<proteinExistence type="predicted"/>
<organism evidence="1 2">
    <name type="scientific">Volvox africanus</name>
    <dbReference type="NCBI Taxonomy" id="51714"/>
    <lineage>
        <taxon>Eukaryota</taxon>
        <taxon>Viridiplantae</taxon>
        <taxon>Chlorophyta</taxon>
        <taxon>core chlorophytes</taxon>
        <taxon>Chlorophyceae</taxon>
        <taxon>CS clade</taxon>
        <taxon>Chlamydomonadales</taxon>
        <taxon>Volvocaceae</taxon>
        <taxon>Volvox</taxon>
    </lineage>
</organism>
<comment type="caution">
    <text evidence="1">The sequence shown here is derived from an EMBL/GenBank/DDBJ whole genome shotgun (WGS) entry which is preliminary data.</text>
</comment>
<dbReference type="Proteomes" id="UP001165090">
    <property type="component" value="Unassembled WGS sequence"/>
</dbReference>
<reference evidence="1 2" key="1">
    <citation type="journal article" date="2023" name="IScience">
        <title>Expanded male sex-determining region conserved during the evolution of homothallism in the green alga Volvox.</title>
        <authorList>
            <person name="Yamamoto K."/>
            <person name="Matsuzaki R."/>
            <person name="Mahakham W."/>
            <person name="Heman W."/>
            <person name="Sekimoto H."/>
            <person name="Kawachi M."/>
            <person name="Minakuchi Y."/>
            <person name="Toyoda A."/>
            <person name="Nozaki H."/>
        </authorList>
    </citation>
    <scope>NUCLEOTIDE SEQUENCE [LARGE SCALE GENOMIC DNA]</scope>
    <source>
        <strain evidence="1 2">NIES-4468</strain>
    </source>
</reference>
<gene>
    <name evidence="1" type="ORF">VaNZ11_009359</name>
</gene>
<keyword evidence="2" id="KW-1185">Reference proteome</keyword>
<name>A0ABQ5S8V8_9CHLO</name>
<protein>
    <submittedName>
        <fullName evidence="1">Uncharacterized protein</fullName>
    </submittedName>
</protein>
<feature type="non-terminal residue" evidence="1">
    <location>
        <position position="1"/>
    </location>
</feature>
<accession>A0ABQ5S8V8</accession>